<evidence type="ECO:0000313" key="4">
    <source>
        <dbReference type="Proteomes" id="UP001524642"/>
    </source>
</evidence>
<dbReference type="PANTHER" id="PTHR43669">
    <property type="entry name" value="5-KETO-D-GLUCONATE 5-REDUCTASE"/>
    <property type="match status" value="1"/>
</dbReference>
<gene>
    <name evidence="3" type="ORF">NRP21_11515</name>
</gene>
<evidence type="ECO:0000256" key="2">
    <source>
        <dbReference type="ARBA" id="ARBA00023002"/>
    </source>
</evidence>
<accession>A0ABT1X3M1</accession>
<dbReference type="InterPro" id="IPR020904">
    <property type="entry name" value="Sc_DH/Rdtase_CS"/>
</dbReference>
<dbReference type="RefSeq" id="WP_257716344.1">
    <property type="nucleotide sequence ID" value="NZ_JANJOU010000008.1"/>
</dbReference>
<sequence>MSARPAALVTGARRGIGRATCAALAARGFDVFGADLSDDGVAETAAAVEAAGGRFTFRQADVAALEGHPALLDAAWEAFGGLECLVNNAGVGAMRRGDLLEVTPESWDRAFGVNVRAGFFLAQGVARRMLSEGAPVRGARSIVFVSSANATLASPERGEYAASKAAASMVARVFALRLAEEGIAVHEIRPGVIRTDMTAPVAAAYEARIAAGLSPIRRWGEAEDVGRTIALLVAGDLPFTTGDAFHVDGGLHLGRL</sequence>
<reference evidence="3 4" key="1">
    <citation type="submission" date="2022-06" db="EMBL/GenBank/DDBJ databases">
        <title>Roseomonas CN29.</title>
        <authorList>
            <person name="Cheng Y."/>
            <person name="He X."/>
        </authorList>
    </citation>
    <scope>NUCLEOTIDE SEQUENCE [LARGE SCALE GENOMIC DNA]</scope>
    <source>
        <strain evidence="3 4">CN29</strain>
    </source>
</reference>
<evidence type="ECO:0000313" key="3">
    <source>
        <dbReference type="EMBL" id="MCR0982677.1"/>
    </source>
</evidence>
<dbReference type="SUPFAM" id="SSF51735">
    <property type="entry name" value="NAD(P)-binding Rossmann-fold domains"/>
    <property type="match status" value="1"/>
</dbReference>
<dbReference type="Proteomes" id="UP001524642">
    <property type="component" value="Unassembled WGS sequence"/>
</dbReference>
<dbReference type="InterPro" id="IPR002347">
    <property type="entry name" value="SDR_fam"/>
</dbReference>
<dbReference type="PANTHER" id="PTHR43669:SF8">
    <property type="entry name" value="SHORT-CHAIN TYPE DEHYDROGENASE_REDUCTASE-RELATED"/>
    <property type="match status" value="1"/>
</dbReference>
<organism evidence="3 4">
    <name type="scientific">Roseomonas populi</name>
    <dbReference type="NCBI Taxonomy" id="3121582"/>
    <lineage>
        <taxon>Bacteria</taxon>
        <taxon>Pseudomonadati</taxon>
        <taxon>Pseudomonadota</taxon>
        <taxon>Alphaproteobacteria</taxon>
        <taxon>Acetobacterales</taxon>
        <taxon>Roseomonadaceae</taxon>
        <taxon>Roseomonas</taxon>
    </lineage>
</organism>
<dbReference type="PRINTS" id="PR00080">
    <property type="entry name" value="SDRFAMILY"/>
</dbReference>
<dbReference type="PROSITE" id="PS00061">
    <property type="entry name" value="ADH_SHORT"/>
    <property type="match status" value="1"/>
</dbReference>
<dbReference type="Gene3D" id="3.40.50.720">
    <property type="entry name" value="NAD(P)-binding Rossmann-like Domain"/>
    <property type="match status" value="1"/>
</dbReference>
<proteinExistence type="inferred from homology"/>
<comment type="similarity">
    <text evidence="1">Belongs to the short-chain dehydrogenases/reductases (SDR) family.</text>
</comment>
<dbReference type="EMBL" id="JANJOU010000008">
    <property type="protein sequence ID" value="MCR0982677.1"/>
    <property type="molecule type" value="Genomic_DNA"/>
</dbReference>
<keyword evidence="4" id="KW-1185">Reference proteome</keyword>
<dbReference type="PRINTS" id="PR00081">
    <property type="entry name" value="GDHRDH"/>
</dbReference>
<name>A0ABT1X3M1_9PROT</name>
<dbReference type="NCBIfam" id="NF009386">
    <property type="entry name" value="PRK12745.1"/>
    <property type="match status" value="1"/>
</dbReference>
<evidence type="ECO:0000256" key="1">
    <source>
        <dbReference type="ARBA" id="ARBA00006484"/>
    </source>
</evidence>
<protein>
    <submittedName>
        <fullName evidence="3">3-ketoacyl-ACP reductase</fullName>
    </submittedName>
</protein>
<dbReference type="Pfam" id="PF13561">
    <property type="entry name" value="adh_short_C2"/>
    <property type="match status" value="1"/>
</dbReference>
<keyword evidence="2" id="KW-0560">Oxidoreductase</keyword>
<comment type="caution">
    <text evidence="3">The sequence shown here is derived from an EMBL/GenBank/DDBJ whole genome shotgun (WGS) entry which is preliminary data.</text>
</comment>
<dbReference type="InterPro" id="IPR036291">
    <property type="entry name" value="NAD(P)-bd_dom_sf"/>
</dbReference>